<keyword evidence="5" id="KW-1185">Reference proteome</keyword>
<dbReference type="PROSITE" id="PS51257">
    <property type="entry name" value="PROKAR_LIPOPROTEIN"/>
    <property type="match status" value="1"/>
</dbReference>
<feature type="region of interest" description="Disordered" evidence="1">
    <location>
        <begin position="340"/>
        <end position="385"/>
    </location>
</feature>
<feature type="transmembrane region" description="Helical" evidence="2">
    <location>
        <begin position="282"/>
        <end position="307"/>
    </location>
</feature>
<reference evidence="4 5" key="1">
    <citation type="submission" date="2017-04" db="EMBL/GenBank/DDBJ databases">
        <authorList>
            <person name="Afonso C.L."/>
            <person name="Miller P.J."/>
            <person name="Scott M.A."/>
            <person name="Spackman E."/>
            <person name="Goraichik I."/>
            <person name="Dimitrov K.M."/>
            <person name="Suarez D.L."/>
            <person name="Swayne D.E."/>
        </authorList>
    </citation>
    <scope>NUCLEOTIDE SEQUENCE [LARGE SCALE GENOMIC DNA]</scope>
    <source>
        <strain evidence="4 5">11</strain>
    </source>
</reference>
<protein>
    <recommendedName>
        <fullName evidence="3">DUF4349 domain-containing protein</fullName>
    </recommendedName>
</protein>
<dbReference type="InterPro" id="IPR025645">
    <property type="entry name" value="DUF4349"/>
</dbReference>
<keyword evidence="2" id="KW-0472">Membrane</keyword>
<evidence type="ECO:0000256" key="2">
    <source>
        <dbReference type="SAM" id="Phobius"/>
    </source>
</evidence>
<proteinExistence type="predicted"/>
<dbReference type="RefSeq" id="WP_085492662.1">
    <property type="nucleotide sequence ID" value="NZ_FXAZ01000001.1"/>
</dbReference>
<dbReference type="Proteomes" id="UP000193834">
    <property type="component" value="Unassembled WGS sequence"/>
</dbReference>
<evidence type="ECO:0000313" key="5">
    <source>
        <dbReference type="Proteomes" id="UP000193834"/>
    </source>
</evidence>
<sequence>MVKRDRMCSIRKLSNMSLIAVLLVMLMIMGGCSSSASDLASSSSANTAENSELANASTQSEALPAATEDSKAEGNSQETGASKLNSAAEQRKLIYRANLVMEVQDYEASKQRIQDMIHLSGGYILEFNDQYSEYERAGLYKIKVPAQGFQSMLEQLNKLEHLRYERSYSATDVTEEYVDLEARLKVAKVEEERLLSFMEQAKNTSDLLKFSEDLTASQEKIERIQGRMNYLNQNVSMSTIELRLYETIMGAKTSTLEQTFGERLDRTLQESVKSLIDLLQGLVLLLTAMLPFLVVIALVGLPVAWLVRKSNQRRQERHNQRQLELQERNKHLYASTHQQSEIVVADTADTVKKEDVPRKEATARNEETAQKEEKTEPVSGIDNEK</sequence>
<dbReference type="EMBL" id="FXAZ01000001">
    <property type="protein sequence ID" value="SMG13283.1"/>
    <property type="molecule type" value="Genomic_DNA"/>
</dbReference>
<accession>A0A1X7IGF0</accession>
<dbReference type="AlphaFoldDB" id="A0A1X7IGF0"/>
<keyword evidence="2" id="KW-0812">Transmembrane</keyword>
<feature type="domain" description="DUF4349" evidence="3">
    <location>
        <begin position="91"/>
        <end position="303"/>
    </location>
</feature>
<feature type="compositionally biased region" description="Basic and acidic residues" evidence="1">
    <location>
        <begin position="349"/>
        <end position="385"/>
    </location>
</feature>
<evidence type="ECO:0000259" key="3">
    <source>
        <dbReference type="Pfam" id="PF14257"/>
    </source>
</evidence>
<dbReference type="STRING" id="1852522.SAMN06295960_0386"/>
<name>A0A1X7IGF0_9BACL</name>
<feature type="region of interest" description="Disordered" evidence="1">
    <location>
        <begin position="50"/>
        <end position="84"/>
    </location>
</feature>
<feature type="compositionally biased region" description="Polar residues" evidence="1">
    <location>
        <begin position="73"/>
        <end position="84"/>
    </location>
</feature>
<gene>
    <name evidence="4" type="ORF">SAMN06295960_0386</name>
</gene>
<dbReference type="OrthoDB" id="5381491at2"/>
<dbReference type="Pfam" id="PF14257">
    <property type="entry name" value="DUF4349"/>
    <property type="match status" value="1"/>
</dbReference>
<evidence type="ECO:0000256" key="1">
    <source>
        <dbReference type="SAM" id="MobiDB-lite"/>
    </source>
</evidence>
<organism evidence="4 5">
    <name type="scientific">Paenibacillus aquistagni</name>
    <dbReference type="NCBI Taxonomy" id="1852522"/>
    <lineage>
        <taxon>Bacteria</taxon>
        <taxon>Bacillati</taxon>
        <taxon>Bacillota</taxon>
        <taxon>Bacilli</taxon>
        <taxon>Bacillales</taxon>
        <taxon>Paenibacillaceae</taxon>
        <taxon>Paenibacillus</taxon>
    </lineage>
</organism>
<keyword evidence="2" id="KW-1133">Transmembrane helix</keyword>
<evidence type="ECO:0000313" key="4">
    <source>
        <dbReference type="EMBL" id="SMG13283.1"/>
    </source>
</evidence>